<dbReference type="AlphaFoldDB" id="A0A841GWS3"/>
<gene>
    <name evidence="3" type="ORF">HNQ61_001352</name>
</gene>
<comment type="caution">
    <text evidence="3">The sequence shown here is derived from an EMBL/GenBank/DDBJ whole genome shotgun (WGS) entry which is preliminary data.</text>
</comment>
<dbReference type="InterPro" id="IPR003743">
    <property type="entry name" value="Zf-RING_7"/>
</dbReference>
<evidence type="ECO:0000313" key="4">
    <source>
        <dbReference type="Proteomes" id="UP000582837"/>
    </source>
</evidence>
<reference evidence="3 4" key="1">
    <citation type="submission" date="2020-08" db="EMBL/GenBank/DDBJ databases">
        <title>Genomic Encyclopedia of Type Strains, Phase IV (KMG-IV): sequencing the most valuable type-strain genomes for metagenomic binning, comparative biology and taxonomic classification.</title>
        <authorList>
            <person name="Goeker M."/>
        </authorList>
    </citation>
    <scope>NUCLEOTIDE SEQUENCE [LARGE SCALE GENOMIC DNA]</scope>
    <source>
        <strain evidence="3 4">DSM 29007</strain>
    </source>
</reference>
<keyword evidence="4" id="KW-1185">Reference proteome</keyword>
<protein>
    <submittedName>
        <fullName evidence="3">Putative nucleic acid-binding Zn-ribbon protein</fullName>
    </submittedName>
</protein>
<dbReference type="Proteomes" id="UP000582837">
    <property type="component" value="Unassembled WGS sequence"/>
</dbReference>
<evidence type="ECO:0000313" key="3">
    <source>
        <dbReference type="EMBL" id="MBB6069735.1"/>
    </source>
</evidence>
<dbReference type="Pfam" id="PF02591">
    <property type="entry name" value="Zn_ribbon_9"/>
    <property type="match status" value="1"/>
</dbReference>
<accession>A0A841GWS3</accession>
<sequence>MHPQLETLLEIQDLKTQRRELEQAEREVQESVFGLSVDDAITTLDAKIVEMEESLPPQVLNRYRRVGTKHPRVVVPVIRGTCYGCFVQVPTALASDADRNEEIRSCQNCGRFLYLID</sequence>
<feature type="coiled-coil region" evidence="1">
    <location>
        <begin position="4"/>
        <end position="31"/>
    </location>
</feature>
<organism evidence="3 4">
    <name type="scientific">Longimicrobium terrae</name>
    <dbReference type="NCBI Taxonomy" id="1639882"/>
    <lineage>
        <taxon>Bacteria</taxon>
        <taxon>Pseudomonadati</taxon>
        <taxon>Gemmatimonadota</taxon>
        <taxon>Longimicrobiia</taxon>
        <taxon>Longimicrobiales</taxon>
        <taxon>Longimicrobiaceae</taxon>
        <taxon>Longimicrobium</taxon>
    </lineage>
</organism>
<dbReference type="RefSeq" id="WP_170036142.1">
    <property type="nucleotide sequence ID" value="NZ_JABDTL010000002.1"/>
</dbReference>
<dbReference type="Gene3D" id="1.10.287.1490">
    <property type="match status" value="1"/>
</dbReference>
<dbReference type="EMBL" id="JACHIA010000003">
    <property type="protein sequence ID" value="MBB6069735.1"/>
    <property type="molecule type" value="Genomic_DNA"/>
</dbReference>
<name>A0A841GWS3_9BACT</name>
<keyword evidence="1" id="KW-0175">Coiled coil</keyword>
<proteinExistence type="predicted"/>
<evidence type="ECO:0000256" key="1">
    <source>
        <dbReference type="SAM" id="Coils"/>
    </source>
</evidence>
<evidence type="ECO:0000259" key="2">
    <source>
        <dbReference type="Pfam" id="PF02591"/>
    </source>
</evidence>
<feature type="domain" description="C4-type zinc ribbon" evidence="2">
    <location>
        <begin position="81"/>
        <end position="113"/>
    </location>
</feature>